<dbReference type="EMBL" id="GBRH01187356">
    <property type="protein sequence ID" value="JAE10540.1"/>
    <property type="molecule type" value="Transcribed_RNA"/>
</dbReference>
<proteinExistence type="predicted"/>
<feature type="region of interest" description="Disordered" evidence="1">
    <location>
        <begin position="15"/>
        <end position="34"/>
    </location>
</feature>
<name>A0A0A9FBX6_ARUDO</name>
<dbReference type="AlphaFoldDB" id="A0A0A9FBX6"/>
<reference evidence="2" key="1">
    <citation type="submission" date="2014-09" db="EMBL/GenBank/DDBJ databases">
        <authorList>
            <person name="Magalhaes I.L.F."/>
            <person name="Oliveira U."/>
            <person name="Santos F.R."/>
            <person name="Vidigal T.H.D.A."/>
            <person name="Brescovit A.D."/>
            <person name="Santos A.J."/>
        </authorList>
    </citation>
    <scope>NUCLEOTIDE SEQUENCE</scope>
    <source>
        <tissue evidence="2">Shoot tissue taken approximately 20 cm above the soil surface</tissue>
    </source>
</reference>
<organism evidence="2">
    <name type="scientific">Arundo donax</name>
    <name type="common">Giant reed</name>
    <name type="synonym">Donax arundinaceus</name>
    <dbReference type="NCBI Taxonomy" id="35708"/>
    <lineage>
        <taxon>Eukaryota</taxon>
        <taxon>Viridiplantae</taxon>
        <taxon>Streptophyta</taxon>
        <taxon>Embryophyta</taxon>
        <taxon>Tracheophyta</taxon>
        <taxon>Spermatophyta</taxon>
        <taxon>Magnoliopsida</taxon>
        <taxon>Liliopsida</taxon>
        <taxon>Poales</taxon>
        <taxon>Poaceae</taxon>
        <taxon>PACMAD clade</taxon>
        <taxon>Arundinoideae</taxon>
        <taxon>Arundineae</taxon>
        <taxon>Arundo</taxon>
    </lineage>
</organism>
<evidence type="ECO:0000313" key="2">
    <source>
        <dbReference type="EMBL" id="JAE10540.1"/>
    </source>
</evidence>
<sequence length="70" mass="8076">MLEVDMGTFFSQGRRFSTHTRTHKKEEEKLSKRHHIHRFQFSTQTSKTRPGNQGTILITQSTSTTVPSAE</sequence>
<evidence type="ECO:0000256" key="1">
    <source>
        <dbReference type="SAM" id="MobiDB-lite"/>
    </source>
</evidence>
<accession>A0A0A9FBX6</accession>
<reference evidence="2" key="2">
    <citation type="journal article" date="2015" name="Data Brief">
        <title>Shoot transcriptome of the giant reed, Arundo donax.</title>
        <authorList>
            <person name="Barrero R.A."/>
            <person name="Guerrero F.D."/>
            <person name="Moolhuijzen P."/>
            <person name="Goolsby J.A."/>
            <person name="Tidwell J."/>
            <person name="Bellgard S.E."/>
            <person name="Bellgard M.I."/>
        </authorList>
    </citation>
    <scope>NUCLEOTIDE SEQUENCE</scope>
    <source>
        <tissue evidence="2">Shoot tissue taken approximately 20 cm above the soil surface</tissue>
    </source>
</reference>
<feature type="region of interest" description="Disordered" evidence="1">
    <location>
        <begin position="42"/>
        <end position="70"/>
    </location>
</feature>
<protein>
    <submittedName>
        <fullName evidence="2">Uncharacterized protein</fullName>
    </submittedName>
</protein>